<evidence type="ECO:0000313" key="1">
    <source>
        <dbReference type="EMBL" id="MFM9330361.1"/>
    </source>
</evidence>
<protein>
    <submittedName>
        <fullName evidence="1">Site-specific tyrosine recombinase XerD</fullName>
    </submittedName>
</protein>
<organism evidence="1 2">
    <name type="scientific">Paenibacillus mesotrionivorans</name>
    <dbReference type="NCBI Taxonomy" id="3160968"/>
    <lineage>
        <taxon>Bacteria</taxon>
        <taxon>Bacillati</taxon>
        <taxon>Bacillota</taxon>
        <taxon>Bacilli</taxon>
        <taxon>Bacillales</taxon>
        <taxon>Paenibacillaceae</taxon>
        <taxon>Paenibacillus</taxon>
    </lineage>
</organism>
<evidence type="ECO:0000313" key="2">
    <source>
        <dbReference type="Proteomes" id="UP001631969"/>
    </source>
</evidence>
<comment type="caution">
    <text evidence="1">The sequence shown here is derived from an EMBL/GenBank/DDBJ whole genome shotgun (WGS) entry which is preliminary data.</text>
</comment>
<dbReference type="Proteomes" id="UP001631969">
    <property type="component" value="Unassembled WGS sequence"/>
</dbReference>
<name>A0ACC7P336_9BACL</name>
<gene>
    <name evidence="1" type="primary">xerD</name>
    <name evidence="1" type="ORF">ACI1P1_18840</name>
</gene>
<dbReference type="EMBL" id="JBJURJ010000012">
    <property type="protein sequence ID" value="MFM9330361.1"/>
    <property type="molecule type" value="Genomic_DNA"/>
</dbReference>
<accession>A0ACC7P336</accession>
<proteinExistence type="predicted"/>
<reference evidence="1" key="1">
    <citation type="submission" date="2024-12" db="EMBL/GenBank/DDBJ databases">
        <authorList>
            <person name="Wu N."/>
        </authorList>
    </citation>
    <scope>NUCLEOTIDE SEQUENCE</scope>
    <source>
        <strain evidence="1">P15</strain>
    </source>
</reference>
<sequence length="297" mass="33466">MNLHLQRYLELLGEERGLAMNTLQSYRRDLAQYLGYLAEKSVRLEDSSRVHIQGYFLHLKKLGRASATVNRCLVSIRSFYQYLVAEHVLDHDPAVGLEAPRLERKMPSVLTVEEVGRLLEAPRTDTPYGLRDKAMLELLYATGIRVTELVSLDRGHVYLDLGFIRCSGKGEKERMIPIHPQAALWLQRYLESGSGGQDGDTGALFANHLGGRLSRQGFWKIIKKHAADSGILGEITPHTLRHSFAVHLLENGADLKALQEMLGHADLSSTIMYVKSNPERMKDIYNRAHPRTGMVTP</sequence>
<keyword evidence="2" id="KW-1185">Reference proteome</keyword>